<feature type="transmembrane region" description="Helical" evidence="5">
    <location>
        <begin position="469"/>
        <end position="489"/>
    </location>
</feature>
<dbReference type="Pfam" id="PF00196">
    <property type="entry name" value="GerE"/>
    <property type="match status" value="1"/>
</dbReference>
<dbReference type="InterPro" id="IPR036388">
    <property type="entry name" value="WH-like_DNA-bd_sf"/>
</dbReference>
<protein>
    <submittedName>
        <fullName evidence="7">Helix-turn-helix transcriptional regulator</fullName>
    </submittedName>
</protein>
<dbReference type="GO" id="GO:0003677">
    <property type="term" value="F:DNA binding"/>
    <property type="evidence" value="ECO:0007669"/>
    <property type="project" value="UniProtKB-KW"/>
</dbReference>
<dbReference type="EMBL" id="DYVF01000051">
    <property type="protein sequence ID" value="HJG31459.1"/>
    <property type="molecule type" value="Genomic_DNA"/>
</dbReference>
<accession>A0A921IRR7</accession>
<feature type="transmembrane region" description="Helical" evidence="5">
    <location>
        <begin position="86"/>
        <end position="110"/>
    </location>
</feature>
<proteinExistence type="predicted"/>
<feature type="transmembrane region" description="Helical" evidence="5">
    <location>
        <begin position="435"/>
        <end position="457"/>
    </location>
</feature>
<dbReference type="SUPFAM" id="SSF46894">
    <property type="entry name" value="C-terminal effector domain of the bipartite response regulators"/>
    <property type="match status" value="2"/>
</dbReference>
<dbReference type="InterPro" id="IPR016032">
    <property type="entry name" value="Sig_transdc_resp-reg_C-effctor"/>
</dbReference>
<dbReference type="AlphaFoldDB" id="A0A921IRR7"/>
<evidence type="ECO:0000256" key="1">
    <source>
        <dbReference type="ARBA" id="ARBA00023015"/>
    </source>
</evidence>
<dbReference type="PANTHER" id="PTHR44688">
    <property type="entry name" value="DNA-BINDING TRANSCRIPTIONAL ACTIVATOR DEVR_DOSR"/>
    <property type="match status" value="1"/>
</dbReference>
<feature type="transmembrane region" description="Helical" evidence="5">
    <location>
        <begin position="572"/>
        <end position="593"/>
    </location>
</feature>
<dbReference type="PANTHER" id="PTHR44688:SF16">
    <property type="entry name" value="DNA-BINDING TRANSCRIPTIONAL ACTIVATOR DEVR_DOSR"/>
    <property type="match status" value="1"/>
</dbReference>
<keyword evidence="5" id="KW-0812">Transmembrane</keyword>
<feature type="transmembrane region" description="Helical" evidence="5">
    <location>
        <begin position="495"/>
        <end position="520"/>
    </location>
</feature>
<dbReference type="InterPro" id="IPR000792">
    <property type="entry name" value="Tscrpt_reg_LuxR_C"/>
</dbReference>
<feature type="compositionally biased region" description="Low complexity" evidence="4">
    <location>
        <begin position="280"/>
        <end position="292"/>
    </location>
</feature>
<evidence type="ECO:0000256" key="2">
    <source>
        <dbReference type="ARBA" id="ARBA00023125"/>
    </source>
</evidence>
<dbReference type="SMART" id="SM00421">
    <property type="entry name" value="HTH_LUXR"/>
    <property type="match status" value="2"/>
</dbReference>
<dbReference type="CDD" id="cd06170">
    <property type="entry name" value="LuxR_C_like"/>
    <property type="match status" value="1"/>
</dbReference>
<feature type="transmembrane region" description="Helical" evidence="5">
    <location>
        <begin position="224"/>
        <end position="245"/>
    </location>
</feature>
<reference evidence="7" key="1">
    <citation type="journal article" date="2021" name="PeerJ">
        <title>Extensive microbial diversity within the chicken gut microbiome revealed by metagenomics and culture.</title>
        <authorList>
            <person name="Gilroy R."/>
            <person name="Ravi A."/>
            <person name="Getino M."/>
            <person name="Pursley I."/>
            <person name="Horton D.L."/>
            <person name="Alikhan N.F."/>
            <person name="Baker D."/>
            <person name="Gharbi K."/>
            <person name="Hall N."/>
            <person name="Watson M."/>
            <person name="Adriaenssens E.M."/>
            <person name="Foster-Nyarko E."/>
            <person name="Jarju S."/>
            <person name="Secka A."/>
            <person name="Antonio M."/>
            <person name="Oren A."/>
            <person name="Chaudhuri R.R."/>
            <person name="La Ragione R."/>
            <person name="Hildebrand F."/>
            <person name="Pallen M.J."/>
        </authorList>
    </citation>
    <scope>NUCLEOTIDE SEQUENCE</scope>
    <source>
        <strain evidence="7">ChiGjej2B2-7701</strain>
    </source>
</reference>
<keyword evidence="3" id="KW-0804">Transcription</keyword>
<evidence type="ECO:0000313" key="7">
    <source>
        <dbReference type="EMBL" id="HJG31459.1"/>
    </source>
</evidence>
<feature type="transmembrane region" description="Helical" evidence="5">
    <location>
        <begin position="122"/>
        <end position="144"/>
    </location>
</feature>
<name>A0A921IRR7_9ACTN</name>
<organism evidence="7 8">
    <name type="scientific">Collinsella ihumii</name>
    <dbReference type="NCBI Taxonomy" id="1720204"/>
    <lineage>
        <taxon>Bacteria</taxon>
        <taxon>Bacillati</taxon>
        <taxon>Actinomycetota</taxon>
        <taxon>Coriobacteriia</taxon>
        <taxon>Coriobacteriales</taxon>
        <taxon>Coriobacteriaceae</taxon>
        <taxon>Collinsella</taxon>
    </lineage>
</organism>
<feature type="transmembrane region" description="Helical" evidence="5">
    <location>
        <begin position="60"/>
        <end position="80"/>
    </location>
</feature>
<keyword evidence="5" id="KW-1133">Transmembrane helix</keyword>
<keyword evidence="1" id="KW-0805">Transcription regulation</keyword>
<feature type="domain" description="HTH luxR-type" evidence="6">
    <location>
        <begin position="697"/>
        <end position="754"/>
    </location>
</feature>
<evidence type="ECO:0000256" key="5">
    <source>
        <dbReference type="SAM" id="Phobius"/>
    </source>
</evidence>
<keyword evidence="2" id="KW-0238">DNA-binding</keyword>
<dbReference type="Proteomes" id="UP000746751">
    <property type="component" value="Unassembled WGS sequence"/>
</dbReference>
<feature type="region of interest" description="Disordered" evidence="4">
    <location>
        <begin position="280"/>
        <end position="299"/>
    </location>
</feature>
<feature type="transmembrane region" description="Helical" evidence="5">
    <location>
        <begin position="251"/>
        <end position="269"/>
    </location>
</feature>
<feature type="transmembrane region" description="Helical" evidence="5">
    <location>
        <begin position="402"/>
        <end position="423"/>
    </location>
</feature>
<dbReference type="Gene3D" id="1.10.10.10">
    <property type="entry name" value="Winged helix-like DNA-binding domain superfamily/Winged helix DNA-binding domain"/>
    <property type="match status" value="2"/>
</dbReference>
<comment type="caution">
    <text evidence="7">The sequence shown here is derived from an EMBL/GenBank/DDBJ whole genome shotgun (WGS) entry which is preliminary data.</text>
</comment>
<feature type="transmembrane region" description="Helical" evidence="5">
    <location>
        <begin position="605"/>
        <end position="624"/>
    </location>
</feature>
<feature type="domain" description="HTH luxR-type" evidence="6">
    <location>
        <begin position="313"/>
        <end position="370"/>
    </location>
</feature>
<dbReference type="GO" id="GO:0006355">
    <property type="term" value="P:regulation of DNA-templated transcription"/>
    <property type="evidence" value="ECO:0007669"/>
    <property type="project" value="InterPro"/>
</dbReference>
<keyword evidence="5" id="KW-0472">Membrane</keyword>
<evidence type="ECO:0000313" key="8">
    <source>
        <dbReference type="Proteomes" id="UP000746751"/>
    </source>
</evidence>
<feature type="transmembrane region" description="Helical" evidence="5">
    <location>
        <begin position="193"/>
        <end position="212"/>
    </location>
</feature>
<gene>
    <name evidence="7" type="ORF">K8U80_08710</name>
</gene>
<evidence type="ECO:0000256" key="3">
    <source>
        <dbReference type="ARBA" id="ARBA00023163"/>
    </source>
</evidence>
<evidence type="ECO:0000259" key="6">
    <source>
        <dbReference type="SMART" id="SM00421"/>
    </source>
</evidence>
<evidence type="ECO:0000256" key="4">
    <source>
        <dbReference type="SAM" id="MobiDB-lite"/>
    </source>
</evidence>
<feature type="transmembrane region" description="Helical" evidence="5">
    <location>
        <begin position="540"/>
        <end position="560"/>
    </location>
</feature>
<sequence length="766" mass="79876">MLTVLVSIASLCWVKGAALLACAPFGSGCLLLGMLVLSGVDVLAALVAAALALSRRVRPTWGSAVAALLMAVALIALWNVDAHGSGAVVACGAVLALTIVAPLQFCILLLGRGGRAPGRRRAPLAAAVLCGSAASVALLTMGAADAHRLLPDLLDALWSEMGFGTLVIDQMPVSVSLADVVRLSTGTDTTAPAAAPVGLALLVAIPLAVCLLRVGPWRARRLACLGLFTGCQASICISSAAYGVTRGRLDALGVGLMAVNLIVFACCAIRQMVARQAGGATRTGDTAASDASRAGDTCEDDPHIAAQVESWRERGLSERECETLRHRMAGDTSAETARALGISASTVRTYQERALAKLGMGSIDEIRNQASDGRGAFGGRASRERTNGSADRGRCATARRSTVLLLVIPAAVIALWPLLVFLSSGTQVDVVPFDLIAMFSLVILVMVLAVLHAFILLSEGEGAGPSEKNATWLRIVIAGYVALVFVAFLCASGNAWGIVMDTVTCALSVACAATLASMIWQEDRMAMRRLFVAMRRMGAVGRVAYLLVGACGFRSLWRLIVTWDTSRTDPFALGTMLSMLSCILFVGVLVVMARHTARGESLEEALCVLIGGLAGLMTSVALVGTQSWGSGIALLLQAAPQASAHGVAAGVIDALAAGAMAASAAVIMRVRGRAARLDELPMRDAQLKGRMKGVLMGCGFTPLYADVAVGIASGLSRREICQELNCAPGTVNDARHQAFRYFDVHTSRDLKVALVDAAFRLREQSI</sequence>
<feature type="transmembrane region" description="Helical" evidence="5">
    <location>
        <begin position="644"/>
        <end position="667"/>
    </location>
</feature>
<feature type="transmembrane region" description="Helical" evidence="5">
    <location>
        <begin position="30"/>
        <end position="53"/>
    </location>
</feature>
<dbReference type="PRINTS" id="PR00038">
    <property type="entry name" value="HTHLUXR"/>
</dbReference>
<reference evidence="7" key="2">
    <citation type="submission" date="2021-09" db="EMBL/GenBank/DDBJ databases">
        <authorList>
            <person name="Gilroy R."/>
        </authorList>
    </citation>
    <scope>NUCLEOTIDE SEQUENCE</scope>
    <source>
        <strain evidence="7">ChiGjej2B2-7701</strain>
    </source>
</reference>